<dbReference type="SUPFAM" id="SSF47473">
    <property type="entry name" value="EF-hand"/>
    <property type="match status" value="1"/>
</dbReference>
<proteinExistence type="predicted"/>
<dbReference type="KEGG" id="spii:G7077_00510"/>
<evidence type="ECO:0000259" key="2">
    <source>
        <dbReference type="PROSITE" id="PS50222"/>
    </source>
</evidence>
<evidence type="ECO:0000256" key="1">
    <source>
        <dbReference type="SAM" id="MobiDB-lite"/>
    </source>
</evidence>
<protein>
    <submittedName>
        <fullName evidence="3">EF-hand domain-containing protein</fullName>
    </submittedName>
</protein>
<dbReference type="InterPro" id="IPR018247">
    <property type="entry name" value="EF_Hand_1_Ca_BS"/>
</dbReference>
<dbReference type="InterPro" id="IPR002048">
    <property type="entry name" value="EF_hand_dom"/>
</dbReference>
<keyword evidence="4" id="KW-1185">Reference proteome</keyword>
<gene>
    <name evidence="3" type="ORF">G7077_00510</name>
</gene>
<dbReference type="GO" id="GO:0005509">
    <property type="term" value="F:calcium ion binding"/>
    <property type="evidence" value="ECO:0007669"/>
    <property type="project" value="InterPro"/>
</dbReference>
<sequence>MWRYFAGAAASLLLVTGIFFIFQSRAQDQSVIPPAPQPRPAPMLSAQPAALSAPEASPKSREEKRFSRADRDNNGRIEREELLAPRRKAFAKLDTNGNGTLSFDEWGVKTLEKFGGADKDRSGWLSPAEYATTAPPPPKKKRCVC</sequence>
<dbReference type="PROSITE" id="PS50222">
    <property type="entry name" value="EF_HAND_2"/>
    <property type="match status" value="1"/>
</dbReference>
<dbReference type="EMBL" id="CP049869">
    <property type="protein sequence ID" value="QIK77625.1"/>
    <property type="molecule type" value="Genomic_DNA"/>
</dbReference>
<dbReference type="RefSeq" id="WP_166410021.1">
    <property type="nucleotide sequence ID" value="NZ_CP049869.1"/>
</dbReference>
<dbReference type="CDD" id="cd00051">
    <property type="entry name" value="EFh"/>
    <property type="match status" value="2"/>
</dbReference>
<dbReference type="PROSITE" id="PS00018">
    <property type="entry name" value="EF_HAND_1"/>
    <property type="match status" value="1"/>
</dbReference>
<feature type="compositionally biased region" description="Basic and acidic residues" evidence="1">
    <location>
        <begin position="58"/>
        <end position="80"/>
    </location>
</feature>
<dbReference type="Proteomes" id="UP000503222">
    <property type="component" value="Chromosome"/>
</dbReference>
<feature type="region of interest" description="Disordered" evidence="1">
    <location>
        <begin position="117"/>
        <end position="145"/>
    </location>
</feature>
<name>A0A6G7YLK4_9SPHN</name>
<feature type="domain" description="EF-hand" evidence="2">
    <location>
        <begin position="81"/>
        <end position="116"/>
    </location>
</feature>
<dbReference type="Pfam" id="PF13202">
    <property type="entry name" value="EF-hand_5"/>
    <property type="match status" value="2"/>
</dbReference>
<evidence type="ECO:0000313" key="4">
    <source>
        <dbReference type="Proteomes" id="UP000503222"/>
    </source>
</evidence>
<organism evidence="3 4">
    <name type="scientific">Sphingomonas piscis</name>
    <dbReference type="NCBI Taxonomy" id="2714943"/>
    <lineage>
        <taxon>Bacteria</taxon>
        <taxon>Pseudomonadati</taxon>
        <taxon>Pseudomonadota</taxon>
        <taxon>Alphaproteobacteria</taxon>
        <taxon>Sphingomonadales</taxon>
        <taxon>Sphingomonadaceae</taxon>
        <taxon>Sphingomonas</taxon>
    </lineage>
</organism>
<dbReference type="AlphaFoldDB" id="A0A6G7YLK4"/>
<feature type="region of interest" description="Disordered" evidence="1">
    <location>
        <begin position="31"/>
        <end position="80"/>
    </location>
</feature>
<reference evidence="3 4" key="1">
    <citation type="submission" date="2020-03" db="EMBL/GenBank/DDBJ databases">
        <title>Sphingomonas sp. nov., isolated from fish.</title>
        <authorList>
            <person name="Hyun D.-W."/>
            <person name="Bae J.-W."/>
        </authorList>
    </citation>
    <scope>NUCLEOTIDE SEQUENCE [LARGE SCALE GENOMIC DNA]</scope>
    <source>
        <strain evidence="3 4">HDW15B</strain>
    </source>
</reference>
<evidence type="ECO:0000313" key="3">
    <source>
        <dbReference type="EMBL" id="QIK77625.1"/>
    </source>
</evidence>
<dbReference type="InterPro" id="IPR011992">
    <property type="entry name" value="EF-hand-dom_pair"/>
</dbReference>
<dbReference type="Gene3D" id="1.10.238.10">
    <property type="entry name" value="EF-hand"/>
    <property type="match status" value="1"/>
</dbReference>
<accession>A0A6G7YLK4</accession>